<evidence type="ECO:0000256" key="3">
    <source>
        <dbReference type="ARBA" id="ARBA00022833"/>
    </source>
</evidence>
<dbReference type="InterPro" id="IPR007219">
    <property type="entry name" value="XnlR_reg_dom"/>
</dbReference>
<keyword evidence="11" id="KW-1185">Reference proteome</keyword>
<dbReference type="PROSITE" id="PS00463">
    <property type="entry name" value="ZN2_CY6_FUNGAL_1"/>
    <property type="match status" value="1"/>
</dbReference>
<feature type="region of interest" description="Disordered" evidence="8">
    <location>
        <begin position="36"/>
        <end position="77"/>
    </location>
</feature>
<comment type="subcellular location">
    <subcellularLocation>
        <location evidence="1">Nucleus</location>
    </subcellularLocation>
</comment>
<organism evidence="10 11">
    <name type="scientific">Lomentospora prolificans</name>
    <dbReference type="NCBI Taxonomy" id="41688"/>
    <lineage>
        <taxon>Eukaryota</taxon>
        <taxon>Fungi</taxon>
        <taxon>Dikarya</taxon>
        <taxon>Ascomycota</taxon>
        <taxon>Pezizomycotina</taxon>
        <taxon>Sordariomycetes</taxon>
        <taxon>Hypocreomycetidae</taxon>
        <taxon>Microascales</taxon>
        <taxon>Microascaceae</taxon>
        <taxon>Lomentospora</taxon>
    </lineage>
</organism>
<keyword evidence="7" id="KW-0539">Nucleus</keyword>
<dbReference type="PANTHER" id="PTHR31313:SF81">
    <property type="entry name" value="TY1 ENHANCER ACTIVATOR"/>
    <property type="match status" value="1"/>
</dbReference>
<dbReference type="GO" id="GO:0003677">
    <property type="term" value="F:DNA binding"/>
    <property type="evidence" value="ECO:0007669"/>
    <property type="project" value="UniProtKB-KW"/>
</dbReference>
<evidence type="ECO:0000256" key="1">
    <source>
        <dbReference type="ARBA" id="ARBA00004123"/>
    </source>
</evidence>
<evidence type="ECO:0000256" key="5">
    <source>
        <dbReference type="ARBA" id="ARBA00023125"/>
    </source>
</evidence>
<evidence type="ECO:0000256" key="2">
    <source>
        <dbReference type="ARBA" id="ARBA00022723"/>
    </source>
</evidence>
<protein>
    <recommendedName>
        <fullName evidence="9">Zn(2)-C6 fungal-type domain-containing protein</fullName>
    </recommendedName>
</protein>
<dbReference type="VEuPathDB" id="FungiDB:jhhlp_007627"/>
<keyword evidence="5" id="KW-0238">DNA-binding</keyword>
<reference evidence="10 11" key="1">
    <citation type="journal article" date="2017" name="G3 (Bethesda)">
        <title>First Draft Genome Sequence of the Pathogenic Fungus Lomentospora prolificans (Formerly Scedosporium prolificans).</title>
        <authorList>
            <person name="Luo R."/>
            <person name="Zimin A."/>
            <person name="Workman R."/>
            <person name="Fan Y."/>
            <person name="Pertea G."/>
            <person name="Grossman N."/>
            <person name="Wear M.P."/>
            <person name="Jia B."/>
            <person name="Miller H."/>
            <person name="Casadevall A."/>
            <person name="Timp W."/>
            <person name="Zhang S.X."/>
            <person name="Salzberg S.L."/>
        </authorList>
    </citation>
    <scope>NUCLEOTIDE SEQUENCE [LARGE SCALE GENOMIC DNA]</scope>
    <source>
        <strain evidence="10 11">JHH-5317</strain>
    </source>
</reference>
<dbReference type="PANTHER" id="PTHR31313">
    <property type="entry name" value="TY1 ENHANCER ACTIVATOR"/>
    <property type="match status" value="1"/>
</dbReference>
<keyword evidence="2" id="KW-0479">Metal-binding</keyword>
<dbReference type="STRING" id="41688.A0A2N3N044"/>
<dbReference type="InterPro" id="IPR051615">
    <property type="entry name" value="Transcr_Regulatory_Elem"/>
</dbReference>
<dbReference type="Pfam" id="PF00172">
    <property type="entry name" value="Zn_clus"/>
    <property type="match status" value="1"/>
</dbReference>
<dbReference type="PROSITE" id="PS50048">
    <property type="entry name" value="ZN2_CY6_FUNGAL_2"/>
    <property type="match status" value="1"/>
</dbReference>
<dbReference type="GO" id="GO:0008270">
    <property type="term" value="F:zinc ion binding"/>
    <property type="evidence" value="ECO:0007669"/>
    <property type="project" value="InterPro"/>
</dbReference>
<name>A0A2N3N044_9PEZI</name>
<dbReference type="InterPro" id="IPR001138">
    <property type="entry name" value="Zn2Cys6_DnaBD"/>
</dbReference>
<dbReference type="SUPFAM" id="SSF57701">
    <property type="entry name" value="Zn2/Cys6 DNA-binding domain"/>
    <property type="match status" value="1"/>
</dbReference>
<dbReference type="Pfam" id="PF04082">
    <property type="entry name" value="Fungal_trans"/>
    <property type="match status" value="1"/>
</dbReference>
<dbReference type="CDD" id="cd12148">
    <property type="entry name" value="fungal_TF_MHR"/>
    <property type="match status" value="1"/>
</dbReference>
<dbReference type="OrthoDB" id="3522308at2759"/>
<dbReference type="GO" id="GO:0006351">
    <property type="term" value="P:DNA-templated transcription"/>
    <property type="evidence" value="ECO:0007669"/>
    <property type="project" value="InterPro"/>
</dbReference>
<evidence type="ECO:0000313" key="10">
    <source>
        <dbReference type="EMBL" id="PKS05798.1"/>
    </source>
</evidence>
<feature type="compositionally biased region" description="Low complexity" evidence="8">
    <location>
        <begin position="36"/>
        <end position="70"/>
    </location>
</feature>
<dbReference type="GO" id="GO:0000981">
    <property type="term" value="F:DNA-binding transcription factor activity, RNA polymerase II-specific"/>
    <property type="evidence" value="ECO:0007669"/>
    <property type="project" value="InterPro"/>
</dbReference>
<dbReference type="InterPro" id="IPR036864">
    <property type="entry name" value="Zn2-C6_fun-type_DNA-bd_sf"/>
</dbReference>
<accession>A0A2N3N044</accession>
<dbReference type="GO" id="GO:0005634">
    <property type="term" value="C:nucleus"/>
    <property type="evidence" value="ECO:0007669"/>
    <property type="project" value="UniProtKB-SubCell"/>
</dbReference>
<dbReference type="Gene3D" id="4.10.240.10">
    <property type="entry name" value="Zn(2)-C6 fungal-type DNA-binding domain"/>
    <property type="match status" value="1"/>
</dbReference>
<dbReference type="EMBL" id="NLAX01001139">
    <property type="protein sequence ID" value="PKS05798.1"/>
    <property type="molecule type" value="Genomic_DNA"/>
</dbReference>
<feature type="domain" description="Zn(2)-C6 fungal-type" evidence="9">
    <location>
        <begin position="80"/>
        <end position="110"/>
    </location>
</feature>
<dbReference type="InParanoid" id="A0A2N3N044"/>
<evidence type="ECO:0000313" key="11">
    <source>
        <dbReference type="Proteomes" id="UP000233524"/>
    </source>
</evidence>
<comment type="caution">
    <text evidence="10">The sequence shown here is derived from an EMBL/GenBank/DDBJ whole genome shotgun (WGS) entry which is preliminary data.</text>
</comment>
<sequence length="601" mass="64658">MVPLDSAAWLFPCSSSTTSTATDIYPAIYQQMTFSPSLSTRSTSSSSQRTTPSRESTMQSQASSPGSSTGAPPPARANRACEKCTRAKKKCDKGVPSCSRCTRLVTRCVYDYTLIPPTLSISGDQPSNNNSYATGSSTDLSRFNLLDPSSRVTAEQIHVLLAGHGVGWRDIVTDYFQTTHKRFAIVQTECFDAKLDAHSLVIFQDPPVIPDVADSPSGLALSDSGMGKADAAELATVFACMYLCTQWDETSTNVAGASTSMLTKDLYVSVKRAFSLLKSTAAASVELIQSGVLLAVYEHGHGDVRRAYSTFSEAVAMSRMLGICPGEYEQINEELPISPAEEQLRVLYWAMFVWDKLSHLDPIIMNLPILLPEPPPSALLPLDNYLSGNILNPEQIHRVSMRAPLSASVSTTPLGDFQRSCQAAALVARALEWRASCDGKRGEAPVPAVFSAIDMEAREMVEVMVMQECRAPCSDAIAMCLTLLMLLSSTVLESSNISLTSPDITLKALSTLNFSIRLVLDAYSGVTAGSPPLHPTSAPQQLHAQSGMPTLRLPLPSAVHAVHGATIAAEAFTPVGEAEVAILRGVMASLGRRWGIVRRMQ</sequence>
<keyword evidence="3" id="KW-0862">Zinc</keyword>
<dbReference type="SMART" id="SM00066">
    <property type="entry name" value="GAL4"/>
    <property type="match status" value="1"/>
</dbReference>
<gene>
    <name evidence="10" type="ORF">jhhlp_007627</name>
</gene>
<keyword evidence="4" id="KW-0805">Transcription regulation</keyword>
<dbReference type="AlphaFoldDB" id="A0A2N3N044"/>
<evidence type="ECO:0000256" key="8">
    <source>
        <dbReference type="SAM" id="MobiDB-lite"/>
    </source>
</evidence>
<evidence type="ECO:0000256" key="6">
    <source>
        <dbReference type="ARBA" id="ARBA00023163"/>
    </source>
</evidence>
<dbReference type="CDD" id="cd00067">
    <property type="entry name" value="GAL4"/>
    <property type="match status" value="1"/>
</dbReference>
<evidence type="ECO:0000256" key="7">
    <source>
        <dbReference type="ARBA" id="ARBA00023242"/>
    </source>
</evidence>
<dbReference type="Proteomes" id="UP000233524">
    <property type="component" value="Unassembled WGS sequence"/>
</dbReference>
<evidence type="ECO:0000256" key="4">
    <source>
        <dbReference type="ARBA" id="ARBA00023015"/>
    </source>
</evidence>
<evidence type="ECO:0000259" key="9">
    <source>
        <dbReference type="PROSITE" id="PS50048"/>
    </source>
</evidence>
<proteinExistence type="predicted"/>
<keyword evidence="6" id="KW-0804">Transcription</keyword>